<dbReference type="Proteomes" id="UP000664317">
    <property type="component" value="Unassembled WGS sequence"/>
</dbReference>
<reference evidence="2 3" key="1">
    <citation type="submission" date="2021-03" db="EMBL/GenBank/DDBJ databases">
        <title>novel species isolated from a fishpond in China.</title>
        <authorList>
            <person name="Lu H."/>
            <person name="Cai Z."/>
        </authorList>
    </citation>
    <scope>NUCLEOTIDE SEQUENCE [LARGE SCALE GENOMIC DNA]</scope>
    <source>
        <strain evidence="2 3">H41</strain>
    </source>
</reference>
<protein>
    <submittedName>
        <fullName evidence="2">Uncharacterized protein</fullName>
    </submittedName>
</protein>
<proteinExistence type="predicted"/>
<name>A0ABS3C368_9BACT</name>
<dbReference type="EMBL" id="JAFKCT010000004">
    <property type="protein sequence ID" value="MBN7811557.1"/>
    <property type="molecule type" value="Genomic_DNA"/>
</dbReference>
<keyword evidence="3" id="KW-1185">Reference proteome</keyword>
<keyword evidence="1" id="KW-0472">Membrane</keyword>
<evidence type="ECO:0000313" key="2">
    <source>
        <dbReference type="EMBL" id="MBN7811557.1"/>
    </source>
</evidence>
<keyword evidence="1" id="KW-0812">Transmembrane</keyword>
<sequence length="137" mass="15688">MDSVIIIGLVGLFIATIFATVYFLPTMLTSWRASALGLNLTYGQARIITKDFCNKKEFFLTVKDIWELADIPVDKLTSHYNAKGDLRNLRDGIIEMKQQSRDIDFSTLSTFDLAGRNLREEVKKAEMKNWVFDLTTE</sequence>
<accession>A0ABS3C368</accession>
<keyword evidence="1" id="KW-1133">Transmembrane helix</keyword>
<organism evidence="2 3">
    <name type="scientific">Algoriphagus oliviformis</name>
    <dbReference type="NCBI Taxonomy" id="2811231"/>
    <lineage>
        <taxon>Bacteria</taxon>
        <taxon>Pseudomonadati</taxon>
        <taxon>Bacteroidota</taxon>
        <taxon>Cytophagia</taxon>
        <taxon>Cytophagales</taxon>
        <taxon>Cyclobacteriaceae</taxon>
        <taxon>Algoriphagus</taxon>
    </lineage>
</organism>
<gene>
    <name evidence="2" type="ORF">J0A68_11390</name>
</gene>
<evidence type="ECO:0000313" key="3">
    <source>
        <dbReference type="Proteomes" id="UP000664317"/>
    </source>
</evidence>
<evidence type="ECO:0000256" key="1">
    <source>
        <dbReference type="SAM" id="Phobius"/>
    </source>
</evidence>
<dbReference type="RefSeq" id="WP_206578337.1">
    <property type="nucleotide sequence ID" value="NZ_JAFKCT010000004.1"/>
</dbReference>
<comment type="caution">
    <text evidence="2">The sequence shown here is derived from an EMBL/GenBank/DDBJ whole genome shotgun (WGS) entry which is preliminary data.</text>
</comment>
<feature type="transmembrane region" description="Helical" evidence="1">
    <location>
        <begin position="6"/>
        <end position="24"/>
    </location>
</feature>